<dbReference type="Gene3D" id="3.40.50.2300">
    <property type="match status" value="1"/>
</dbReference>
<evidence type="ECO:0000259" key="7">
    <source>
        <dbReference type="SMART" id="SM00226"/>
    </source>
</evidence>
<evidence type="ECO:0000313" key="8">
    <source>
        <dbReference type="EMBL" id="VVP20221.1"/>
    </source>
</evidence>
<proteinExistence type="inferred from homology"/>
<evidence type="ECO:0000313" key="9">
    <source>
        <dbReference type="Proteomes" id="UP000349468"/>
    </source>
</evidence>
<feature type="active site" evidence="6">
    <location>
        <position position="47"/>
    </location>
</feature>
<evidence type="ECO:0000256" key="4">
    <source>
        <dbReference type="ARBA" id="ARBA00022912"/>
    </source>
</evidence>
<sequence length="178" mass="19730">MMDPTLNAGRSCWLTYSLAIRGPNRHYTGRVALFRKILVVCVGNICRSPTAELLLRHALQPSGISVTSAGLNARVGESIEPDALRVLEEQGHEDQGFKARQITPAIVNESDLILVMEKEHVQGVLKIASHARGKVFLLGKWQSEREIKDPYRQGKAAFVHAHALIEDAVCSWAQRLGR</sequence>
<dbReference type="AlphaFoldDB" id="A0A5E7M3Y3"/>
<comment type="catalytic activity">
    <reaction evidence="5">
        <text>O-phospho-L-tyrosyl-[protein] + H2O = L-tyrosyl-[protein] + phosphate</text>
        <dbReference type="Rhea" id="RHEA:10684"/>
        <dbReference type="Rhea" id="RHEA-COMP:10136"/>
        <dbReference type="Rhea" id="RHEA-COMP:20101"/>
        <dbReference type="ChEBI" id="CHEBI:15377"/>
        <dbReference type="ChEBI" id="CHEBI:43474"/>
        <dbReference type="ChEBI" id="CHEBI:46858"/>
        <dbReference type="ChEBI" id="CHEBI:61978"/>
        <dbReference type="EC" id="3.1.3.48"/>
    </reaction>
</comment>
<dbReference type="PANTHER" id="PTHR11717">
    <property type="entry name" value="LOW MOLECULAR WEIGHT PROTEIN TYROSINE PHOSPHATASE"/>
    <property type="match status" value="1"/>
</dbReference>
<dbReference type="PANTHER" id="PTHR11717:SF31">
    <property type="entry name" value="LOW MOLECULAR WEIGHT PROTEIN-TYROSINE-PHOSPHATASE ETP-RELATED"/>
    <property type="match status" value="1"/>
</dbReference>
<reference evidence="8 9" key="1">
    <citation type="submission" date="2019-09" db="EMBL/GenBank/DDBJ databases">
        <authorList>
            <person name="Chandra G."/>
            <person name="Truman W A."/>
        </authorList>
    </citation>
    <scope>NUCLEOTIDE SEQUENCE [LARGE SCALE GENOMIC DNA]</scope>
    <source>
        <strain evidence="8">PS870</strain>
    </source>
</reference>
<dbReference type="InterPro" id="IPR036196">
    <property type="entry name" value="Ptyr_pPase_sf"/>
</dbReference>
<gene>
    <name evidence="8" type="primary">wzb</name>
    <name evidence="8" type="ORF">PS870_03784</name>
</gene>
<dbReference type="GO" id="GO:0004725">
    <property type="term" value="F:protein tyrosine phosphatase activity"/>
    <property type="evidence" value="ECO:0007669"/>
    <property type="project" value="UniProtKB-EC"/>
</dbReference>
<evidence type="ECO:0000256" key="3">
    <source>
        <dbReference type="ARBA" id="ARBA00022801"/>
    </source>
</evidence>
<keyword evidence="4" id="KW-0904">Protein phosphatase</keyword>
<dbReference type="InterPro" id="IPR050438">
    <property type="entry name" value="LMW_PTPase"/>
</dbReference>
<name>A0A5E7M3Y3_PSEFL</name>
<accession>A0A5E7M3Y3</accession>
<protein>
    <recommendedName>
        <fullName evidence="2">protein-tyrosine-phosphatase</fullName>
        <ecNumber evidence="2">3.1.3.48</ecNumber>
    </recommendedName>
</protein>
<dbReference type="PRINTS" id="PR00719">
    <property type="entry name" value="LMWPTPASE"/>
</dbReference>
<organism evidence="8 9">
    <name type="scientific">Pseudomonas fluorescens</name>
    <dbReference type="NCBI Taxonomy" id="294"/>
    <lineage>
        <taxon>Bacteria</taxon>
        <taxon>Pseudomonadati</taxon>
        <taxon>Pseudomonadota</taxon>
        <taxon>Gammaproteobacteria</taxon>
        <taxon>Pseudomonadales</taxon>
        <taxon>Pseudomonadaceae</taxon>
        <taxon>Pseudomonas</taxon>
    </lineage>
</organism>
<dbReference type="InterPro" id="IPR017867">
    <property type="entry name" value="Tyr_phospatase_low_mol_wt"/>
</dbReference>
<dbReference type="Proteomes" id="UP000349468">
    <property type="component" value="Unassembled WGS sequence"/>
</dbReference>
<dbReference type="CDD" id="cd16343">
    <property type="entry name" value="LMWPTP"/>
    <property type="match status" value="1"/>
</dbReference>
<feature type="active site" description="Proton donor" evidence="6">
    <location>
        <position position="149"/>
    </location>
</feature>
<dbReference type="SMART" id="SM00226">
    <property type="entry name" value="LMWPc"/>
    <property type="match status" value="1"/>
</dbReference>
<feature type="domain" description="Phosphotyrosine protein phosphatase I" evidence="7">
    <location>
        <begin position="35"/>
        <end position="175"/>
    </location>
</feature>
<dbReference type="InterPro" id="IPR023485">
    <property type="entry name" value="Ptyr_pPase"/>
</dbReference>
<keyword evidence="3 8" id="KW-0378">Hydrolase</keyword>
<evidence type="ECO:0000256" key="2">
    <source>
        <dbReference type="ARBA" id="ARBA00013064"/>
    </source>
</evidence>
<comment type="similarity">
    <text evidence="1">Belongs to the low molecular weight phosphotyrosine protein phosphatase family.</text>
</comment>
<evidence type="ECO:0000256" key="6">
    <source>
        <dbReference type="PIRSR" id="PIRSR617867-1"/>
    </source>
</evidence>
<dbReference type="EC" id="3.1.3.48" evidence="2"/>
<dbReference type="EMBL" id="CABVIK010000012">
    <property type="protein sequence ID" value="VVP20221.1"/>
    <property type="molecule type" value="Genomic_DNA"/>
</dbReference>
<evidence type="ECO:0000256" key="1">
    <source>
        <dbReference type="ARBA" id="ARBA00011063"/>
    </source>
</evidence>
<dbReference type="SUPFAM" id="SSF52788">
    <property type="entry name" value="Phosphotyrosine protein phosphatases I"/>
    <property type="match status" value="1"/>
</dbReference>
<evidence type="ECO:0000256" key="5">
    <source>
        <dbReference type="ARBA" id="ARBA00051722"/>
    </source>
</evidence>
<dbReference type="Pfam" id="PF01451">
    <property type="entry name" value="LMWPc"/>
    <property type="match status" value="1"/>
</dbReference>
<feature type="active site" description="Nucleophile" evidence="6">
    <location>
        <position position="41"/>
    </location>
</feature>